<dbReference type="NCBIfam" id="TIGR02104">
    <property type="entry name" value="pulA_typeI"/>
    <property type="match status" value="1"/>
</dbReference>
<keyword evidence="12" id="KW-1185">Reference proteome</keyword>
<dbReference type="Pfam" id="PF00128">
    <property type="entry name" value="Alpha-amylase"/>
    <property type="match status" value="1"/>
</dbReference>
<dbReference type="RefSeq" id="WP_068993175.1">
    <property type="nucleotide sequence ID" value="NZ_BMJN01000054.1"/>
</dbReference>
<dbReference type="Gene3D" id="3.20.20.80">
    <property type="entry name" value="Glycosidases"/>
    <property type="match status" value="1"/>
</dbReference>
<evidence type="ECO:0000313" key="12">
    <source>
        <dbReference type="Proteomes" id="UP000660801"/>
    </source>
</evidence>
<evidence type="ECO:0000256" key="1">
    <source>
        <dbReference type="ARBA" id="ARBA00008061"/>
    </source>
</evidence>
<dbReference type="Gene3D" id="2.60.40.1110">
    <property type="match status" value="1"/>
</dbReference>
<reference evidence="11" key="2">
    <citation type="submission" date="2020-09" db="EMBL/GenBank/DDBJ databases">
        <authorList>
            <person name="Sun Q."/>
            <person name="Zhou Y."/>
        </authorList>
    </citation>
    <scope>NUCLEOTIDE SEQUENCE</scope>
    <source>
        <strain evidence="11">CGMCC 1.15533</strain>
    </source>
</reference>
<dbReference type="EMBL" id="BMJN01000054">
    <property type="protein sequence ID" value="GGE37926.1"/>
    <property type="molecule type" value="Genomic_DNA"/>
</dbReference>
<dbReference type="SUPFAM" id="SSF51445">
    <property type="entry name" value="(Trans)glycosidases"/>
    <property type="match status" value="1"/>
</dbReference>
<feature type="domain" description="Glycosyl hydrolase family 13 catalytic" evidence="10">
    <location>
        <begin position="292"/>
        <end position="673"/>
    </location>
</feature>
<dbReference type="InterPro" id="IPR013783">
    <property type="entry name" value="Ig-like_fold"/>
</dbReference>
<keyword evidence="4" id="KW-0106">Calcium</keyword>
<dbReference type="InterPro" id="IPR013784">
    <property type="entry name" value="Carb-bd-like_fold"/>
</dbReference>
<dbReference type="PANTHER" id="PTHR43002">
    <property type="entry name" value="GLYCOGEN DEBRANCHING ENZYME"/>
    <property type="match status" value="1"/>
</dbReference>
<evidence type="ECO:0000259" key="10">
    <source>
        <dbReference type="SMART" id="SM00642"/>
    </source>
</evidence>
<dbReference type="SMART" id="SM00642">
    <property type="entry name" value="Aamy"/>
    <property type="match status" value="1"/>
</dbReference>
<keyword evidence="2" id="KW-0732">Signal</keyword>
<evidence type="ECO:0000256" key="8">
    <source>
        <dbReference type="ARBA" id="ARBA00029618"/>
    </source>
</evidence>
<dbReference type="InterPro" id="IPR011840">
    <property type="entry name" value="PulA_typeI"/>
</dbReference>
<dbReference type="SUPFAM" id="SSF81296">
    <property type="entry name" value="E set domains"/>
    <property type="match status" value="1"/>
</dbReference>
<dbReference type="OrthoDB" id="9761875at2"/>
<dbReference type="GO" id="GO:0005975">
    <property type="term" value="P:carbohydrate metabolic process"/>
    <property type="evidence" value="ECO:0007669"/>
    <property type="project" value="InterPro"/>
</dbReference>
<evidence type="ECO:0000313" key="11">
    <source>
        <dbReference type="EMBL" id="GGE37926.1"/>
    </source>
</evidence>
<dbReference type="InterPro" id="IPR004193">
    <property type="entry name" value="Glyco_hydro_13_N"/>
</dbReference>
<evidence type="ECO:0000256" key="9">
    <source>
        <dbReference type="ARBA" id="ARBA00031076"/>
    </source>
</evidence>
<comment type="catalytic activity">
    <reaction evidence="6">
        <text>Hydrolysis of (1-&gt;6)-alpha-D-glucosidic linkages in pullulan, amylopectin and glycogen, and in the alpha- and beta-limit dextrins of amylopectin and glycogen.</text>
        <dbReference type="EC" id="3.2.1.41"/>
    </reaction>
</comment>
<evidence type="ECO:0000256" key="6">
    <source>
        <dbReference type="ARBA" id="ARBA00023965"/>
    </source>
</evidence>
<keyword evidence="5" id="KW-0326">Glycosidase</keyword>
<evidence type="ECO:0000256" key="5">
    <source>
        <dbReference type="ARBA" id="ARBA00023295"/>
    </source>
</evidence>
<gene>
    <name evidence="11" type="primary">pulI</name>
    <name evidence="11" type="ORF">GCM10011510_19090</name>
</gene>
<evidence type="ECO:0000256" key="2">
    <source>
        <dbReference type="ARBA" id="ARBA00022729"/>
    </source>
</evidence>
<dbReference type="CDD" id="cd02860">
    <property type="entry name" value="E_set_Pullulanase"/>
    <property type="match status" value="1"/>
</dbReference>
<dbReference type="SUPFAM" id="SSF49452">
    <property type="entry name" value="Starch-binding domain-like"/>
    <property type="match status" value="1"/>
</dbReference>
<dbReference type="Pfam" id="PF02922">
    <property type="entry name" value="CBM_48"/>
    <property type="match status" value="1"/>
</dbReference>
<organism evidence="11 12">
    <name type="scientific">Streptococcus himalayensis</name>
    <dbReference type="NCBI Taxonomy" id="1888195"/>
    <lineage>
        <taxon>Bacteria</taxon>
        <taxon>Bacillati</taxon>
        <taxon>Bacillota</taxon>
        <taxon>Bacilli</taxon>
        <taxon>Lactobacillales</taxon>
        <taxon>Streptococcaceae</taxon>
        <taxon>Streptococcus</taxon>
    </lineage>
</organism>
<evidence type="ECO:0000256" key="4">
    <source>
        <dbReference type="ARBA" id="ARBA00022837"/>
    </source>
</evidence>
<protein>
    <recommendedName>
        <fullName evidence="7">pullulanase</fullName>
        <ecNumber evidence="7">3.2.1.41</ecNumber>
    </recommendedName>
    <alternativeName>
        <fullName evidence="8">Alpha-dextrin endo-1,6-alpha-glucosidase</fullName>
    </alternativeName>
    <alternativeName>
        <fullName evidence="9">Pullulan 6-glucanohydrolase</fullName>
    </alternativeName>
</protein>
<proteinExistence type="inferred from homology"/>
<evidence type="ECO:0000256" key="3">
    <source>
        <dbReference type="ARBA" id="ARBA00022801"/>
    </source>
</evidence>
<dbReference type="CDD" id="cd10315">
    <property type="entry name" value="CBM41_pullulanase"/>
    <property type="match status" value="1"/>
</dbReference>
<name>A0A917AAA1_9STRE</name>
<dbReference type="InterPro" id="IPR017853">
    <property type="entry name" value="GH"/>
</dbReference>
<accession>A0A917AAA1</accession>
<sequence>MFHYRVLLHYHRKDGNESDHQVWQWRDGEHGFDVLFTEEDDFGAFVLLDYPTYRSLDWVYALVKSPDWTKQSVDYQISLLPPHLVTEVWVIEGDDCLYYSRQAAETSPFYARSNPHAFDMALDSQSFDRYWGYAGTLGCEVEEKQTIFKVWAPTAKSVELHLYSTAEHTASLQAIYSLERGEEKSCNHQENTIGVWSLTIPEDLLGHAYQYQLDFGYKRELTRDPYSRATSPDGKRTAIVSETECRIEPLEKARDSKAPWRLDNPCQAVIYEMHIRDLTQSSTSGVTKALSGTFLGACEKGTTNSYGQKTAFDYIQSLGVNVVQLQPVSDRHKEYDKHGHVLYNWGYDPQNYNALESSFSTNPSDPAQVIRDFKTMVQAYHEAGISVVLDVVYNHIYSTLDSPFQKTVPDYYYRMNPDGSFQNGTGVGSETASEHEMFRKYMIDSLTYWVKEYDVDGFRFDLMGIHDVDTMRAIREALDELDPRILLYGEGWDMGLGLAAEEKAKKDNAYRLSGIGFFNDNERDAIKGAEVYGGLKAGFVSGEATEPIIAKSILGSRELGTYLAPHQVLNYVEAHDNYNLHDLLATLHPNESKDRLNKRIELATAMNLLLQGMSFMELGQEFSRTKLLATGAQGEVTQKDRERAMNSYNAPDSVNQVNWDLLELHKESIDFIRQIISLKTKAQAFSYQTYEDIYQQVYIHSAAAGSGLIIFEIKADKHYLIVFNASGEGFAYENAGNLKVLVTNSSKENPNILDDLSATVFEIC</sequence>
<dbReference type="GO" id="GO:0030246">
    <property type="term" value="F:carbohydrate binding"/>
    <property type="evidence" value="ECO:0007669"/>
    <property type="project" value="InterPro"/>
</dbReference>
<evidence type="ECO:0000256" key="7">
    <source>
        <dbReference type="ARBA" id="ARBA00024062"/>
    </source>
</evidence>
<reference evidence="11" key="1">
    <citation type="journal article" date="2014" name="Int. J. Syst. Evol. Microbiol.">
        <title>Complete genome sequence of Corynebacterium casei LMG S-19264T (=DSM 44701T), isolated from a smear-ripened cheese.</title>
        <authorList>
            <consortium name="US DOE Joint Genome Institute (JGI-PGF)"/>
            <person name="Walter F."/>
            <person name="Albersmeier A."/>
            <person name="Kalinowski J."/>
            <person name="Ruckert C."/>
        </authorList>
    </citation>
    <scope>NUCLEOTIDE SEQUENCE</scope>
    <source>
        <strain evidence="11">CGMCC 1.15533</strain>
    </source>
</reference>
<dbReference type="AlphaFoldDB" id="A0A917AAA1"/>
<comment type="similarity">
    <text evidence="1">Belongs to the glycosyl hydrolase 13 family.</text>
</comment>
<comment type="caution">
    <text evidence="11">The sequence shown here is derived from an EMBL/GenBank/DDBJ whole genome shotgun (WGS) entry which is preliminary data.</text>
</comment>
<dbReference type="InterPro" id="IPR006047">
    <property type="entry name" value="GH13_cat_dom"/>
</dbReference>
<dbReference type="Proteomes" id="UP000660801">
    <property type="component" value="Unassembled WGS sequence"/>
</dbReference>
<keyword evidence="3" id="KW-0378">Hydrolase</keyword>
<dbReference type="CDD" id="cd11341">
    <property type="entry name" value="AmyAc_Pullulanase_LD-like"/>
    <property type="match status" value="1"/>
</dbReference>
<dbReference type="InterPro" id="IPR005323">
    <property type="entry name" value="CBM41_pullulanase"/>
</dbReference>
<dbReference type="GO" id="GO:0051060">
    <property type="term" value="F:pullulanase activity"/>
    <property type="evidence" value="ECO:0007669"/>
    <property type="project" value="UniProtKB-EC"/>
</dbReference>
<dbReference type="Pfam" id="PF03714">
    <property type="entry name" value="PUD"/>
    <property type="match status" value="1"/>
</dbReference>
<dbReference type="InterPro" id="IPR014756">
    <property type="entry name" value="Ig_E-set"/>
</dbReference>
<dbReference type="EC" id="3.2.1.41" evidence="7"/>
<dbReference type="Gene3D" id="2.60.40.10">
    <property type="entry name" value="Immunoglobulins"/>
    <property type="match status" value="1"/>
</dbReference>